<feature type="domain" description="G-protein coupled receptors family 1 profile" evidence="10">
    <location>
        <begin position="44"/>
        <end position="295"/>
    </location>
</feature>
<dbReference type="Proteomes" id="UP001230051">
    <property type="component" value="Unassembled WGS sequence"/>
</dbReference>
<feature type="transmembrane region" description="Helical" evidence="9">
    <location>
        <begin position="32"/>
        <end position="54"/>
    </location>
</feature>
<dbReference type="PROSITE" id="PS50262">
    <property type="entry name" value="G_PROTEIN_RECEP_F1_2"/>
    <property type="match status" value="1"/>
</dbReference>
<keyword evidence="7 11" id="KW-0675">Receptor</keyword>
<keyword evidence="3 9" id="KW-0812">Transmembrane</keyword>
<evidence type="ECO:0000313" key="11">
    <source>
        <dbReference type="EMBL" id="KAK1170037.1"/>
    </source>
</evidence>
<comment type="caution">
    <text evidence="11">The sequence shown here is derived from an EMBL/GenBank/DDBJ whole genome shotgun (WGS) entry which is preliminary data.</text>
</comment>
<dbReference type="Pfam" id="PF00001">
    <property type="entry name" value="7tm_1"/>
    <property type="match status" value="1"/>
</dbReference>
<sequence>MEGNASDNTSAYKPAPICTNVDTLMKRYYLPAMYSTIFIVGLLGNLFAITVYLVKMRPWRSSSIIMFNLVVTDFLYMLSLPFLVYYYTNGDSWTMGDFMCRFVRFAFHFNLYGSILFLTSLSVFRYVAIVYPYRAQQVQKKQWGILLCTIVWATAAVAIIPMTTMISLIESQDVTQCLDFASNDLETVWWYSWLLTVLGFLVPLATVCMCYFSIVRALSTGPHTQSECRIKARRHVVLIIVVFVLCFLPFHISRAIRVETRRPSFDCLVMRQAHAAYIFFRPIAGLHTFFNLALNTTAGDQFQKACSELFNCFRCESKRKEVCNVAVIS</sequence>
<name>A0AAD8LLW1_ACIOX</name>
<evidence type="ECO:0000256" key="4">
    <source>
        <dbReference type="ARBA" id="ARBA00022989"/>
    </source>
</evidence>
<dbReference type="GO" id="GO:0005886">
    <property type="term" value="C:plasma membrane"/>
    <property type="evidence" value="ECO:0007669"/>
    <property type="project" value="UniProtKB-SubCell"/>
</dbReference>
<keyword evidence="12" id="KW-1185">Reference proteome</keyword>
<dbReference type="PRINTS" id="PR00237">
    <property type="entry name" value="GPCRRHODOPSN"/>
</dbReference>
<dbReference type="PANTHER" id="PTHR24231">
    <property type="entry name" value="PURINOCEPTOR-RELATED G-PROTEIN COUPLED RECEPTOR"/>
    <property type="match status" value="1"/>
</dbReference>
<dbReference type="PRINTS" id="PR01157">
    <property type="entry name" value="P2YPURNOCPTR"/>
</dbReference>
<gene>
    <name evidence="11" type="primary">Oxgr1</name>
    <name evidence="11" type="ORF">AOXY_G8974</name>
</gene>
<evidence type="ECO:0000256" key="7">
    <source>
        <dbReference type="ARBA" id="ARBA00023170"/>
    </source>
</evidence>
<dbReference type="SUPFAM" id="SSF81321">
    <property type="entry name" value="Family A G protein-coupled receptor-like"/>
    <property type="match status" value="1"/>
</dbReference>
<dbReference type="Gene3D" id="1.20.1070.10">
    <property type="entry name" value="Rhodopsin 7-helix transmembrane proteins"/>
    <property type="match status" value="1"/>
</dbReference>
<evidence type="ECO:0000313" key="12">
    <source>
        <dbReference type="Proteomes" id="UP001230051"/>
    </source>
</evidence>
<evidence type="ECO:0000256" key="2">
    <source>
        <dbReference type="ARBA" id="ARBA00022475"/>
    </source>
</evidence>
<evidence type="ECO:0000256" key="8">
    <source>
        <dbReference type="ARBA" id="ARBA00023224"/>
    </source>
</evidence>
<feature type="transmembrane region" description="Helical" evidence="9">
    <location>
        <begin position="66"/>
        <end position="87"/>
    </location>
</feature>
<evidence type="ECO:0000256" key="9">
    <source>
        <dbReference type="SAM" id="Phobius"/>
    </source>
</evidence>
<feature type="transmembrane region" description="Helical" evidence="9">
    <location>
        <begin position="143"/>
        <end position="169"/>
    </location>
</feature>
<keyword evidence="6 9" id="KW-0472">Membrane</keyword>
<feature type="transmembrane region" description="Helical" evidence="9">
    <location>
        <begin position="189"/>
        <end position="214"/>
    </location>
</feature>
<evidence type="ECO:0000256" key="6">
    <source>
        <dbReference type="ARBA" id="ARBA00023136"/>
    </source>
</evidence>
<keyword evidence="5" id="KW-0297">G-protein coupled receptor</keyword>
<reference evidence="11" key="1">
    <citation type="submission" date="2022-02" db="EMBL/GenBank/DDBJ databases">
        <title>Atlantic sturgeon de novo genome assembly.</title>
        <authorList>
            <person name="Stock M."/>
            <person name="Klopp C."/>
            <person name="Guiguen Y."/>
            <person name="Cabau C."/>
            <person name="Parinello H."/>
            <person name="Santidrian Yebra-Pimentel E."/>
            <person name="Kuhl H."/>
            <person name="Dirks R.P."/>
            <person name="Guessner J."/>
            <person name="Wuertz S."/>
            <person name="Du K."/>
            <person name="Schartl M."/>
        </authorList>
    </citation>
    <scope>NUCLEOTIDE SEQUENCE</scope>
    <source>
        <strain evidence="11">STURGEONOMICS-FGT-2020</strain>
        <tissue evidence="11">Whole blood</tissue>
    </source>
</reference>
<dbReference type="EMBL" id="JAGXEW010000007">
    <property type="protein sequence ID" value="KAK1170037.1"/>
    <property type="molecule type" value="Genomic_DNA"/>
</dbReference>
<accession>A0AAD8LLW1</accession>
<keyword evidence="8" id="KW-0807">Transducer</keyword>
<evidence type="ECO:0000256" key="5">
    <source>
        <dbReference type="ARBA" id="ARBA00023040"/>
    </source>
</evidence>
<dbReference type="AlphaFoldDB" id="A0AAD8LLW1"/>
<dbReference type="InterPro" id="IPR017452">
    <property type="entry name" value="GPCR_Rhodpsn_7TM"/>
</dbReference>
<keyword evidence="2" id="KW-1003">Cell membrane</keyword>
<proteinExistence type="predicted"/>
<feature type="transmembrane region" description="Helical" evidence="9">
    <location>
        <begin position="235"/>
        <end position="252"/>
    </location>
</feature>
<evidence type="ECO:0000259" key="10">
    <source>
        <dbReference type="PROSITE" id="PS50262"/>
    </source>
</evidence>
<comment type="subcellular location">
    <subcellularLocation>
        <location evidence="1">Cell membrane</location>
        <topology evidence="1">Multi-pass membrane protein</topology>
    </subcellularLocation>
</comment>
<dbReference type="InterPro" id="IPR000276">
    <property type="entry name" value="GPCR_Rhodpsn"/>
</dbReference>
<dbReference type="PANTHER" id="PTHR24231:SF15">
    <property type="entry name" value="2-OXOGLUTARATE RECEPTOR 1"/>
    <property type="match status" value="1"/>
</dbReference>
<keyword evidence="4 9" id="KW-1133">Transmembrane helix</keyword>
<evidence type="ECO:0000256" key="1">
    <source>
        <dbReference type="ARBA" id="ARBA00004651"/>
    </source>
</evidence>
<protein>
    <submittedName>
        <fullName evidence="11">2-oxoglutarate receptor 1-like</fullName>
    </submittedName>
</protein>
<organism evidence="11 12">
    <name type="scientific">Acipenser oxyrinchus oxyrinchus</name>
    <dbReference type="NCBI Taxonomy" id="40147"/>
    <lineage>
        <taxon>Eukaryota</taxon>
        <taxon>Metazoa</taxon>
        <taxon>Chordata</taxon>
        <taxon>Craniata</taxon>
        <taxon>Vertebrata</taxon>
        <taxon>Euteleostomi</taxon>
        <taxon>Actinopterygii</taxon>
        <taxon>Chondrostei</taxon>
        <taxon>Acipenseriformes</taxon>
        <taxon>Acipenseridae</taxon>
        <taxon>Acipenser</taxon>
    </lineage>
</organism>
<dbReference type="GO" id="GO:0004930">
    <property type="term" value="F:G protein-coupled receptor activity"/>
    <property type="evidence" value="ECO:0007669"/>
    <property type="project" value="UniProtKB-KW"/>
</dbReference>
<feature type="transmembrane region" description="Helical" evidence="9">
    <location>
        <begin position="107"/>
        <end position="131"/>
    </location>
</feature>
<evidence type="ECO:0000256" key="3">
    <source>
        <dbReference type="ARBA" id="ARBA00022692"/>
    </source>
</evidence>